<protein>
    <submittedName>
        <fullName evidence="6">S8 family serine peptidase</fullName>
    </submittedName>
</protein>
<dbReference type="InterPro" id="IPR023828">
    <property type="entry name" value="Peptidase_S8_Ser-AS"/>
</dbReference>
<dbReference type="EMBL" id="JBHUHR010000038">
    <property type="protein sequence ID" value="MFD2035736.1"/>
    <property type="molecule type" value="Genomic_DNA"/>
</dbReference>
<feature type="active site" description="Charge relay system" evidence="4">
    <location>
        <position position="279"/>
    </location>
</feature>
<evidence type="ECO:0000256" key="4">
    <source>
        <dbReference type="PROSITE-ProRule" id="PRU01240"/>
    </source>
</evidence>
<gene>
    <name evidence="6" type="ORF">ACFSKL_13110</name>
</gene>
<keyword evidence="1 4" id="KW-0645">Protease</keyword>
<evidence type="ECO:0000256" key="3">
    <source>
        <dbReference type="ARBA" id="ARBA00022825"/>
    </source>
</evidence>
<dbReference type="PANTHER" id="PTHR42884">
    <property type="entry name" value="PROPROTEIN CONVERTASE SUBTILISIN/KEXIN-RELATED"/>
    <property type="match status" value="1"/>
</dbReference>
<feature type="active site" description="Charge relay system" evidence="4">
    <location>
        <position position="106"/>
    </location>
</feature>
<keyword evidence="3 4" id="KW-0720">Serine protease</keyword>
<dbReference type="PROSITE" id="PS00138">
    <property type="entry name" value="SUBTILASE_SER"/>
    <property type="match status" value="1"/>
</dbReference>
<feature type="active site" description="Charge relay system" evidence="4">
    <location>
        <position position="73"/>
    </location>
</feature>
<evidence type="ECO:0000313" key="7">
    <source>
        <dbReference type="Proteomes" id="UP001597361"/>
    </source>
</evidence>
<feature type="domain" description="Peptidase S8/S53" evidence="5">
    <location>
        <begin position="66"/>
        <end position="301"/>
    </location>
</feature>
<keyword evidence="2 4" id="KW-0378">Hydrolase</keyword>
<proteinExistence type="inferred from homology"/>
<sequence length="302" mass="31520">MANLFYELGYFESAEPDLMEEFLMGCTNDPLFAEQWHLNNTGQAGGTVGNDIRTCQAWNITTGCANVVVAVLDHGLEFNHPDFINISPISFDTENGTTPSVVRGDHGVPVAGVIGATQNNNLGVSGVSPEVQLMSISSSLVLAPLLSQRLANGINFAWQSGAAIINNSWGSNSIEQQGLINDAINNAVTQDRDGLGTIVVCITHNHSASSIAFPSNNPQTIAVGAINRTQSRASFSNFGAGIDVVAPGVSISTTDRQGALGYNQTVGSNGDYTPVDGTSFAAPQVAGIAALILSVNPSLTQQ</sequence>
<evidence type="ECO:0000313" key="6">
    <source>
        <dbReference type="EMBL" id="MFD2035736.1"/>
    </source>
</evidence>
<dbReference type="InterPro" id="IPR036852">
    <property type="entry name" value="Peptidase_S8/S53_dom_sf"/>
</dbReference>
<keyword evidence="7" id="KW-1185">Reference proteome</keyword>
<dbReference type="SUPFAM" id="SSF52743">
    <property type="entry name" value="Subtilisin-like"/>
    <property type="match status" value="1"/>
</dbReference>
<dbReference type="RefSeq" id="WP_376886668.1">
    <property type="nucleotide sequence ID" value="NZ_JBHUHR010000038.1"/>
</dbReference>
<comment type="similarity">
    <text evidence="4">Belongs to the peptidase S8 family.</text>
</comment>
<name>A0ABW4VNL3_9BACT</name>
<evidence type="ECO:0000256" key="1">
    <source>
        <dbReference type="ARBA" id="ARBA00022670"/>
    </source>
</evidence>
<dbReference type="InterPro" id="IPR015500">
    <property type="entry name" value="Peptidase_S8_subtilisin-rel"/>
</dbReference>
<dbReference type="InterPro" id="IPR000209">
    <property type="entry name" value="Peptidase_S8/S53_dom"/>
</dbReference>
<dbReference type="PANTHER" id="PTHR42884:SF14">
    <property type="entry name" value="NEUROENDOCRINE CONVERTASE 1"/>
    <property type="match status" value="1"/>
</dbReference>
<accession>A0ABW4VNL3</accession>
<reference evidence="7" key="1">
    <citation type="journal article" date="2019" name="Int. J. Syst. Evol. Microbiol.">
        <title>The Global Catalogue of Microorganisms (GCM) 10K type strain sequencing project: providing services to taxonomists for standard genome sequencing and annotation.</title>
        <authorList>
            <consortium name="The Broad Institute Genomics Platform"/>
            <consortium name="The Broad Institute Genome Sequencing Center for Infectious Disease"/>
            <person name="Wu L."/>
            <person name="Ma J."/>
        </authorList>
    </citation>
    <scope>NUCLEOTIDE SEQUENCE [LARGE SCALE GENOMIC DNA]</scope>
    <source>
        <strain evidence="7">CGMCC 1.15180</strain>
    </source>
</reference>
<dbReference type="Proteomes" id="UP001597361">
    <property type="component" value="Unassembled WGS sequence"/>
</dbReference>
<dbReference type="Pfam" id="PF00082">
    <property type="entry name" value="Peptidase_S8"/>
    <property type="match status" value="1"/>
</dbReference>
<comment type="caution">
    <text evidence="6">The sequence shown here is derived from an EMBL/GenBank/DDBJ whole genome shotgun (WGS) entry which is preliminary data.</text>
</comment>
<evidence type="ECO:0000256" key="2">
    <source>
        <dbReference type="ARBA" id="ARBA00022801"/>
    </source>
</evidence>
<dbReference type="Gene3D" id="3.40.50.200">
    <property type="entry name" value="Peptidase S8/S53 domain"/>
    <property type="match status" value="1"/>
</dbReference>
<evidence type="ECO:0000259" key="5">
    <source>
        <dbReference type="Pfam" id="PF00082"/>
    </source>
</evidence>
<organism evidence="6 7">
    <name type="scientific">Belliella marina</name>
    <dbReference type="NCBI Taxonomy" id="1644146"/>
    <lineage>
        <taxon>Bacteria</taxon>
        <taxon>Pseudomonadati</taxon>
        <taxon>Bacteroidota</taxon>
        <taxon>Cytophagia</taxon>
        <taxon>Cytophagales</taxon>
        <taxon>Cyclobacteriaceae</taxon>
        <taxon>Belliella</taxon>
    </lineage>
</organism>
<dbReference type="PRINTS" id="PR00723">
    <property type="entry name" value="SUBTILISIN"/>
</dbReference>
<dbReference type="PROSITE" id="PS51892">
    <property type="entry name" value="SUBTILASE"/>
    <property type="match status" value="1"/>
</dbReference>